<feature type="transmembrane region" description="Helical" evidence="15">
    <location>
        <begin position="196"/>
        <end position="217"/>
    </location>
</feature>
<comment type="caution">
    <text evidence="19">The sequence shown here is derived from an EMBL/GenBank/DDBJ whole genome shotgun (WGS) entry which is preliminary data.</text>
</comment>
<sequence length="715" mass="79864">MKFKKKNYTQQVDEMDCGCAALSMILKSYGTEKSLASLRLLAGTTIEGTSALGIKKAGEGLGFAVQVLRADASLFEMKGVPYPFIAHVIKNQKYPHYYVITGTNKNSVFIADPDPTVKMAKLSKEVFLSEWTGISLFLSPTPSYQPAKEKASSLLSFIPIIARQKKVILNIVIASFIVTLINILGSYYLQSMIDSYIPNALMGTLGIISVGLLLTYIIQQVLEFAKTFLLNVLSQRLAIDVILSYIRHIFQLPMSFFSTRRTGEITSRFSDASSILDAIASTILSLFLDLTIVVMTGLILGLQNMQLFLLVLLAIPLYIVVIIIFTPLFERQNHEVMQTNAILNSSIIEDINGIETIKALASEQERYQKIDYEFASYLKKAFTLQQSEAIQTVIKTTVQLTLNVLILWFGATLVMHQKITLGQLITFNALLSYFTNPITNIINLQTKLQKARVANERLNEVYLVPSEFEEKKTELSLSHFNLNMSEISYQYGFCRKVLSEIKLSIKENEKLTIVGMSGSGKSTLVKLLVNFFQPTSGTITLGGVDLQQFDKHQLRRLINYLPQQPYIFTGSILDNLLLGTNENASQEEILKAVELAEIRVDIEQMQLGYQTELSSDASSLSGGQKQRIALARALLSPAKILILDEATSNLDMITEKKILKNLLALDKTIIFIAHRLSVAEMSHRIIVIEQGKVIESGSHSELLAQNGFYAQLYHN</sequence>
<dbReference type="GO" id="GO:0005524">
    <property type="term" value="F:ATP binding"/>
    <property type="evidence" value="ECO:0007669"/>
    <property type="project" value="UniProtKB-KW"/>
</dbReference>
<evidence type="ECO:0000259" key="17">
    <source>
        <dbReference type="PROSITE" id="PS50929"/>
    </source>
</evidence>
<dbReference type="InterPro" id="IPR011527">
    <property type="entry name" value="ABC1_TM_dom"/>
</dbReference>
<dbReference type="Proteomes" id="UP000053058">
    <property type="component" value="Unassembled WGS sequence"/>
</dbReference>
<dbReference type="GO" id="GO:0006508">
    <property type="term" value="P:proteolysis"/>
    <property type="evidence" value="ECO:0007669"/>
    <property type="project" value="UniProtKB-KW"/>
</dbReference>
<keyword evidence="4" id="KW-0645">Protease</keyword>
<dbReference type="NCBIfam" id="TIGR01193">
    <property type="entry name" value="bacteriocin_ABC"/>
    <property type="match status" value="1"/>
</dbReference>
<dbReference type="SUPFAM" id="SSF90123">
    <property type="entry name" value="ABC transporter transmembrane region"/>
    <property type="match status" value="1"/>
</dbReference>
<protein>
    <submittedName>
        <fullName evidence="19">Competence-stimulating peptide ABC transporter ATP-binding protein ComA</fullName>
    </submittedName>
</protein>
<keyword evidence="12 15" id="KW-1133">Transmembrane helix</keyword>
<dbReference type="PANTHER" id="PTHR24221">
    <property type="entry name" value="ATP-BINDING CASSETTE SUB-FAMILY B"/>
    <property type="match status" value="1"/>
</dbReference>
<dbReference type="PROSITE" id="PS50929">
    <property type="entry name" value="ABC_TM1F"/>
    <property type="match status" value="1"/>
</dbReference>
<evidence type="ECO:0000256" key="6">
    <source>
        <dbReference type="ARBA" id="ARBA00022741"/>
    </source>
</evidence>
<dbReference type="SUPFAM" id="SSF52540">
    <property type="entry name" value="P-loop containing nucleoside triphosphate hydrolases"/>
    <property type="match status" value="1"/>
</dbReference>
<dbReference type="InterPro" id="IPR003593">
    <property type="entry name" value="AAA+_ATPase"/>
</dbReference>
<dbReference type="Pfam" id="PF00664">
    <property type="entry name" value="ABC_membrane"/>
    <property type="match status" value="1"/>
</dbReference>
<dbReference type="InterPro" id="IPR027417">
    <property type="entry name" value="P-loop_NTPase"/>
</dbReference>
<dbReference type="InterPro" id="IPR036640">
    <property type="entry name" value="ABC1_TM_sf"/>
</dbReference>
<feature type="transmembrane region" description="Helical" evidence="15">
    <location>
        <begin position="278"/>
        <end position="300"/>
    </location>
</feature>
<evidence type="ECO:0000256" key="13">
    <source>
        <dbReference type="ARBA" id="ARBA00023136"/>
    </source>
</evidence>
<keyword evidence="13 15" id="KW-0472">Membrane</keyword>
<dbReference type="PATRIC" id="fig|1360.105.peg.2118"/>
<dbReference type="GO" id="GO:0016887">
    <property type="term" value="F:ATP hydrolysis activity"/>
    <property type="evidence" value="ECO:0007669"/>
    <property type="project" value="InterPro"/>
</dbReference>
<dbReference type="InterPro" id="IPR005074">
    <property type="entry name" value="Peptidase_C39"/>
</dbReference>
<evidence type="ECO:0000259" key="18">
    <source>
        <dbReference type="PROSITE" id="PS50990"/>
    </source>
</evidence>
<comment type="subcellular location">
    <subcellularLocation>
        <location evidence="1">Cell membrane</location>
        <topology evidence="1">Multi-pass membrane protein</topology>
    </subcellularLocation>
</comment>
<evidence type="ECO:0000313" key="20">
    <source>
        <dbReference type="Proteomes" id="UP000053058"/>
    </source>
</evidence>
<dbReference type="Gene3D" id="1.20.1560.10">
    <property type="entry name" value="ABC transporter type 1, transmembrane domain"/>
    <property type="match status" value="1"/>
</dbReference>
<dbReference type="InterPro" id="IPR003439">
    <property type="entry name" value="ABC_transporter-like_ATP-bd"/>
</dbReference>
<keyword evidence="6" id="KW-0547">Nucleotide-binding</keyword>
<dbReference type="GO" id="GO:0015031">
    <property type="term" value="P:protein transport"/>
    <property type="evidence" value="ECO:0007669"/>
    <property type="project" value="UniProtKB-KW"/>
</dbReference>
<dbReference type="CDD" id="cd02418">
    <property type="entry name" value="Peptidase_C39B"/>
    <property type="match status" value="1"/>
</dbReference>
<accession>A0A0V8CYE5</accession>
<feature type="domain" description="ABC transmembrane type-1" evidence="17">
    <location>
        <begin position="171"/>
        <end position="450"/>
    </location>
</feature>
<dbReference type="RefSeq" id="WP_058219490.1">
    <property type="nucleotide sequence ID" value="NZ_LKLN01000031.1"/>
</dbReference>
<evidence type="ECO:0000256" key="11">
    <source>
        <dbReference type="ARBA" id="ARBA00022967"/>
    </source>
</evidence>
<keyword evidence="10" id="KW-0653">Protein transport</keyword>
<gene>
    <name evidence="19" type="ORF">KF282_1178</name>
</gene>
<dbReference type="GO" id="GO:0005886">
    <property type="term" value="C:plasma membrane"/>
    <property type="evidence" value="ECO:0007669"/>
    <property type="project" value="UniProtKB-SubCell"/>
</dbReference>
<keyword evidence="3" id="KW-1003">Cell membrane</keyword>
<dbReference type="Gene3D" id="3.40.50.300">
    <property type="entry name" value="P-loop containing nucleotide triphosphate hydrolases"/>
    <property type="match status" value="1"/>
</dbReference>
<keyword evidence="14" id="KW-0080">Bacteriocin transport</keyword>
<dbReference type="PROSITE" id="PS50893">
    <property type="entry name" value="ABC_TRANSPORTER_2"/>
    <property type="match status" value="1"/>
</dbReference>
<organism evidence="19 20">
    <name type="scientific">Lactococcus lactis subsp. lactis</name>
    <name type="common">Streptococcus lactis</name>
    <dbReference type="NCBI Taxonomy" id="1360"/>
    <lineage>
        <taxon>Bacteria</taxon>
        <taxon>Bacillati</taxon>
        <taxon>Bacillota</taxon>
        <taxon>Bacilli</taxon>
        <taxon>Lactobacillales</taxon>
        <taxon>Streptococcaceae</taxon>
        <taxon>Lactococcus</taxon>
    </lineage>
</organism>
<evidence type="ECO:0000256" key="14">
    <source>
        <dbReference type="ARBA" id="ARBA00043264"/>
    </source>
</evidence>
<dbReference type="GO" id="GO:0034040">
    <property type="term" value="F:ATPase-coupled lipid transmembrane transporter activity"/>
    <property type="evidence" value="ECO:0007669"/>
    <property type="project" value="TreeGrafter"/>
</dbReference>
<dbReference type="GO" id="GO:0043214">
    <property type="term" value="F:ABC-type bacteriocin transporter activity"/>
    <property type="evidence" value="ECO:0007669"/>
    <property type="project" value="InterPro"/>
</dbReference>
<reference evidence="20" key="1">
    <citation type="submission" date="2015-10" db="EMBL/GenBank/DDBJ databases">
        <title>Draft Genome Sequences of 11 Lactococcus lactis subspecies cremoris strains.</title>
        <authorList>
            <person name="Wels M."/>
            <person name="Backus L."/>
            <person name="Boekhorst J."/>
            <person name="Dijkstra A."/>
            <person name="Beerthuizen M."/>
            <person name="Kelly W."/>
            <person name="Siezen R."/>
            <person name="Bachmann H."/>
            <person name="Van Hijum S."/>
        </authorList>
    </citation>
    <scope>NUCLEOTIDE SEQUENCE [LARGE SCALE GENOMIC DNA]</scope>
    <source>
        <strain evidence="20">KF282</strain>
    </source>
</reference>
<evidence type="ECO:0000256" key="2">
    <source>
        <dbReference type="ARBA" id="ARBA00022448"/>
    </source>
</evidence>
<dbReference type="FunFam" id="3.40.50.300:FF:000299">
    <property type="entry name" value="ABC transporter ATP-binding protein/permease"/>
    <property type="match status" value="1"/>
</dbReference>
<feature type="transmembrane region" description="Helical" evidence="15">
    <location>
        <begin position="167"/>
        <end position="190"/>
    </location>
</feature>
<keyword evidence="7" id="KW-0378">Hydrolase</keyword>
<keyword evidence="5 15" id="KW-0812">Transmembrane</keyword>
<dbReference type="PANTHER" id="PTHR24221:SF654">
    <property type="entry name" value="ATP-BINDING CASSETTE SUB-FAMILY B MEMBER 6"/>
    <property type="match status" value="1"/>
</dbReference>
<evidence type="ECO:0000256" key="4">
    <source>
        <dbReference type="ARBA" id="ARBA00022670"/>
    </source>
</evidence>
<dbReference type="SMART" id="SM00382">
    <property type="entry name" value="AAA"/>
    <property type="match status" value="1"/>
</dbReference>
<dbReference type="PROSITE" id="PS50990">
    <property type="entry name" value="PEPTIDASE_C39"/>
    <property type="match status" value="1"/>
</dbReference>
<keyword evidence="11" id="KW-1278">Translocase</keyword>
<dbReference type="Gene3D" id="3.90.70.10">
    <property type="entry name" value="Cysteine proteinases"/>
    <property type="match status" value="1"/>
</dbReference>
<evidence type="ECO:0000313" key="19">
    <source>
        <dbReference type="EMBL" id="KSU06279.1"/>
    </source>
</evidence>
<dbReference type="Pfam" id="PF00005">
    <property type="entry name" value="ABC_tran"/>
    <property type="match status" value="1"/>
</dbReference>
<keyword evidence="9 19" id="KW-0067">ATP-binding</keyword>
<evidence type="ECO:0000256" key="10">
    <source>
        <dbReference type="ARBA" id="ARBA00022927"/>
    </source>
</evidence>
<dbReference type="EMBL" id="LKLN01000031">
    <property type="protein sequence ID" value="KSU06279.1"/>
    <property type="molecule type" value="Genomic_DNA"/>
</dbReference>
<feature type="domain" description="Peptidase C39" evidence="18">
    <location>
        <begin position="11"/>
        <end position="138"/>
    </location>
</feature>
<feature type="transmembrane region" description="Helical" evidence="15">
    <location>
        <begin position="307"/>
        <end position="329"/>
    </location>
</feature>
<dbReference type="Pfam" id="PF03412">
    <property type="entry name" value="Peptidase_C39"/>
    <property type="match status" value="1"/>
</dbReference>
<dbReference type="InterPro" id="IPR017871">
    <property type="entry name" value="ABC_transporter-like_CS"/>
</dbReference>
<evidence type="ECO:0000256" key="8">
    <source>
        <dbReference type="ARBA" id="ARBA00022807"/>
    </source>
</evidence>
<evidence type="ECO:0000256" key="5">
    <source>
        <dbReference type="ARBA" id="ARBA00022692"/>
    </source>
</evidence>
<name>A0A0V8CYE5_LACLL</name>
<keyword evidence="8" id="KW-0788">Thiol protease</keyword>
<dbReference type="InterPro" id="IPR005897">
    <property type="entry name" value="Pept_C39_ABC_bacteriocin"/>
</dbReference>
<evidence type="ECO:0000256" key="9">
    <source>
        <dbReference type="ARBA" id="ARBA00022840"/>
    </source>
</evidence>
<evidence type="ECO:0000259" key="16">
    <source>
        <dbReference type="PROSITE" id="PS50893"/>
    </source>
</evidence>
<proteinExistence type="predicted"/>
<keyword evidence="2" id="KW-0813">Transport</keyword>
<evidence type="ECO:0000256" key="12">
    <source>
        <dbReference type="ARBA" id="ARBA00022989"/>
    </source>
</evidence>
<dbReference type="GO" id="GO:0008234">
    <property type="term" value="F:cysteine-type peptidase activity"/>
    <property type="evidence" value="ECO:0007669"/>
    <property type="project" value="UniProtKB-KW"/>
</dbReference>
<evidence type="ECO:0000256" key="3">
    <source>
        <dbReference type="ARBA" id="ARBA00022475"/>
    </source>
</evidence>
<dbReference type="CDD" id="cd18570">
    <property type="entry name" value="ABC_6TM_PCAT1_LagD_like"/>
    <property type="match status" value="1"/>
</dbReference>
<feature type="domain" description="ABC transporter" evidence="16">
    <location>
        <begin position="482"/>
        <end position="715"/>
    </location>
</feature>
<evidence type="ECO:0000256" key="15">
    <source>
        <dbReference type="SAM" id="Phobius"/>
    </source>
</evidence>
<evidence type="ECO:0000256" key="7">
    <source>
        <dbReference type="ARBA" id="ARBA00022801"/>
    </source>
</evidence>
<dbReference type="AlphaFoldDB" id="A0A0V8CYE5"/>
<dbReference type="InterPro" id="IPR039421">
    <property type="entry name" value="Type_1_exporter"/>
</dbReference>
<evidence type="ECO:0000256" key="1">
    <source>
        <dbReference type="ARBA" id="ARBA00004651"/>
    </source>
</evidence>
<dbReference type="PROSITE" id="PS00211">
    <property type="entry name" value="ABC_TRANSPORTER_1"/>
    <property type="match status" value="1"/>
</dbReference>